<evidence type="ECO:0000313" key="3">
    <source>
        <dbReference type="EMBL" id="KZD25782.1"/>
    </source>
</evidence>
<dbReference type="EMBL" id="LVYV01000001">
    <property type="protein sequence ID" value="KZD25782.1"/>
    <property type="molecule type" value="Genomic_DNA"/>
</dbReference>
<dbReference type="PRINTS" id="PR00412">
    <property type="entry name" value="EPOXHYDRLASE"/>
</dbReference>
<accession>A0A161SVF0</accession>
<dbReference type="PRINTS" id="PR00111">
    <property type="entry name" value="ABHYDROLASE"/>
</dbReference>
<comment type="caution">
    <text evidence="3">The sequence shown here is derived from an EMBL/GenBank/DDBJ whole genome shotgun (WGS) entry which is preliminary data.</text>
</comment>
<dbReference type="InterPro" id="IPR000639">
    <property type="entry name" value="Epox_hydrolase-like"/>
</dbReference>
<evidence type="ECO:0000256" key="1">
    <source>
        <dbReference type="ARBA" id="ARBA00022801"/>
    </source>
</evidence>
<keyword evidence="4" id="KW-1185">Reference proteome</keyword>
<dbReference type="STRING" id="943830.A4A58_05210"/>
<dbReference type="Gene3D" id="3.40.50.1820">
    <property type="entry name" value="alpha/beta hydrolase"/>
    <property type="match status" value="1"/>
</dbReference>
<reference evidence="3 4" key="1">
    <citation type="submission" date="2016-03" db="EMBL/GenBank/DDBJ databases">
        <title>Microsymbionts genomes from the relict species Vavilovia formosa (Stev.) Fed.</title>
        <authorList>
            <person name="Kopat V."/>
            <person name="Chirak E."/>
            <person name="Kimeklis A."/>
            <person name="Andronov E."/>
        </authorList>
    </citation>
    <scope>NUCLEOTIDE SEQUENCE [LARGE SCALE GENOMIC DNA]</scope>
    <source>
        <strain evidence="3 4">Vaf07</strain>
    </source>
</reference>
<dbReference type="PANTHER" id="PTHR43798:SF31">
    <property type="entry name" value="AB HYDROLASE SUPERFAMILY PROTEIN YCLE"/>
    <property type="match status" value="1"/>
</dbReference>
<dbReference type="RefSeq" id="WP_068730269.1">
    <property type="nucleotide sequence ID" value="NZ_LVYV01000001.1"/>
</dbReference>
<dbReference type="GO" id="GO:0016787">
    <property type="term" value="F:hydrolase activity"/>
    <property type="evidence" value="ECO:0007669"/>
    <property type="project" value="UniProtKB-KW"/>
</dbReference>
<organism evidence="3 4">
    <name type="scientific">Tardiphaga robiniae</name>
    <dbReference type="NCBI Taxonomy" id="943830"/>
    <lineage>
        <taxon>Bacteria</taxon>
        <taxon>Pseudomonadati</taxon>
        <taxon>Pseudomonadota</taxon>
        <taxon>Alphaproteobacteria</taxon>
        <taxon>Hyphomicrobiales</taxon>
        <taxon>Nitrobacteraceae</taxon>
        <taxon>Tardiphaga</taxon>
    </lineage>
</organism>
<dbReference type="PANTHER" id="PTHR43798">
    <property type="entry name" value="MONOACYLGLYCEROL LIPASE"/>
    <property type="match status" value="1"/>
</dbReference>
<dbReference type="SUPFAM" id="SSF53474">
    <property type="entry name" value="alpha/beta-Hydrolases"/>
    <property type="match status" value="1"/>
</dbReference>
<proteinExistence type="predicted"/>
<dbReference type="GO" id="GO:0016020">
    <property type="term" value="C:membrane"/>
    <property type="evidence" value="ECO:0007669"/>
    <property type="project" value="TreeGrafter"/>
</dbReference>
<keyword evidence="1 3" id="KW-0378">Hydrolase</keyword>
<dbReference type="Pfam" id="PF12697">
    <property type="entry name" value="Abhydrolase_6"/>
    <property type="match status" value="1"/>
</dbReference>
<evidence type="ECO:0000259" key="2">
    <source>
        <dbReference type="Pfam" id="PF12697"/>
    </source>
</evidence>
<name>A0A161SVF0_9BRAD</name>
<feature type="domain" description="AB hydrolase-1" evidence="2">
    <location>
        <begin position="22"/>
        <end position="252"/>
    </location>
</feature>
<sequence length="263" mass="27674">MADRRLVNGTVNAAQFGEGPAIVLLHSLLSDRASFDRIVPSLAKTHRVIVPELPGFGGSDAVSGGLAAVADRMAEAVRECGDGAETIVLGNGYGGFVALQMAIRHPGIAGRLVLADCGAAFSEPGREAFRNMAMAASTKGLPAVTDVAMRRLFAAEFQEQNPELMRDRREAFLRTDPVVFRIACEALATLDLRPAIGGVNVPVLVLVGEHDEATPPAMSKELAAGLPDARLVVLPGCAHVPQLQKPDVFLDAISDFVSAAMAR</sequence>
<dbReference type="AlphaFoldDB" id="A0A161SVF0"/>
<dbReference type="OrthoDB" id="9793083at2"/>
<dbReference type="InterPro" id="IPR029058">
    <property type="entry name" value="AB_hydrolase_fold"/>
</dbReference>
<evidence type="ECO:0000313" key="4">
    <source>
        <dbReference type="Proteomes" id="UP000076574"/>
    </source>
</evidence>
<dbReference type="Proteomes" id="UP000076574">
    <property type="component" value="Unassembled WGS sequence"/>
</dbReference>
<gene>
    <name evidence="3" type="ORF">A4A58_05210</name>
</gene>
<dbReference type="InterPro" id="IPR050266">
    <property type="entry name" value="AB_hydrolase_sf"/>
</dbReference>
<dbReference type="InterPro" id="IPR000073">
    <property type="entry name" value="AB_hydrolase_1"/>
</dbReference>
<protein>
    <submittedName>
        <fullName evidence="3">Hydrolase</fullName>
    </submittedName>
</protein>